<dbReference type="EMBL" id="GL378358">
    <property type="protein sequence ID" value="EFJ45328.1"/>
    <property type="molecule type" value="Genomic_DNA"/>
</dbReference>
<keyword evidence="2" id="KW-1185">Reference proteome</keyword>
<dbReference type="KEGG" id="vcn:VOLCADRAFT_94433"/>
<reference evidence="1 2" key="1">
    <citation type="journal article" date="2010" name="Science">
        <title>Genomic analysis of organismal complexity in the multicellular green alga Volvox carteri.</title>
        <authorList>
            <person name="Prochnik S.E."/>
            <person name="Umen J."/>
            <person name="Nedelcu A.M."/>
            <person name="Hallmann A."/>
            <person name="Miller S.M."/>
            <person name="Nishii I."/>
            <person name="Ferris P."/>
            <person name="Kuo A."/>
            <person name="Mitros T."/>
            <person name="Fritz-Laylin L.K."/>
            <person name="Hellsten U."/>
            <person name="Chapman J."/>
            <person name="Simakov O."/>
            <person name="Rensing S.A."/>
            <person name="Terry A."/>
            <person name="Pangilinan J."/>
            <person name="Kapitonov V."/>
            <person name="Jurka J."/>
            <person name="Salamov A."/>
            <person name="Shapiro H."/>
            <person name="Schmutz J."/>
            <person name="Grimwood J."/>
            <person name="Lindquist E."/>
            <person name="Lucas S."/>
            <person name="Grigoriev I.V."/>
            <person name="Schmitt R."/>
            <person name="Kirk D."/>
            <person name="Rokhsar D.S."/>
        </authorList>
    </citation>
    <scope>NUCLEOTIDE SEQUENCE [LARGE SCALE GENOMIC DNA]</scope>
    <source>
        <strain evidence="2">f. Nagariensis / Eve</strain>
    </source>
</reference>
<name>D8U4S7_VOLCA</name>
<dbReference type="AlphaFoldDB" id="D8U4S7"/>
<dbReference type="GeneID" id="9616343"/>
<dbReference type="Proteomes" id="UP000001058">
    <property type="component" value="Unassembled WGS sequence"/>
</dbReference>
<sequence>MDTRSLLGVRNRWKATAAAGITHLPALLRPLVMDGHAVVRSWTLLSSYQHQYPPGACSAACTYLWMSADSIYSHFHSAFKDDYTEFMACGALPPEARKPAACPPRGYRSSSAGTPAAAAAAAVEAAAAPSPAPPGGYGYTPTPATASASTLHQGCTIRVQLASQRVALEAHMRKLRTALIQRDEQGWKGRRGETKTFWSESGAMQDVAQIQNCQLAGDTLITDSGVPFRPGVYVFLYTLARELLRRHCISGIQTAQFPTACAYAGDAVTAAVAIAVSAAAAGHGGHRLSTLWWRSCEHVARDRQSAGCGSIDTGTSLVCLACAAHGSATAVAGEKRSHRCKLKLMLYEGGDAPQQRQGAQHGNGDCILVT</sequence>
<evidence type="ECO:0000313" key="1">
    <source>
        <dbReference type="EMBL" id="EFJ45328.1"/>
    </source>
</evidence>
<proteinExistence type="predicted"/>
<dbReference type="RefSeq" id="XP_002953704.1">
    <property type="nucleotide sequence ID" value="XM_002953658.1"/>
</dbReference>
<accession>D8U4S7</accession>
<organism evidence="2">
    <name type="scientific">Volvox carteri f. nagariensis</name>
    <dbReference type="NCBI Taxonomy" id="3068"/>
    <lineage>
        <taxon>Eukaryota</taxon>
        <taxon>Viridiplantae</taxon>
        <taxon>Chlorophyta</taxon>
        <taxon>core chlorophytes</taxon>
        <taxon>Chlorophyceae</taxon>
        <taxon>CS clade</taxon>
        <taxon>Chlamydomonadales</taxon>
        <taxon>Volvocaceae</taxon>
        <taxon>Volvox</taxon>
    </lineage>
</organism>
<dbReference type="InParanoid" id="D8U4S7"/>
<gene>
    <name evidence="1" type="ORF">VOLCADRAFT_94433</name>
</gene>
<protein>
    <submittedName>
        <fullName evidence="1">Uncharacterized protein</fullName>
    </submittedName>
</protein>
<evidence type="ECO:0000313" key="2">
    <source>
        <dbReference type="Proteomes" id="UP000001058"/>
    </source>
</evidence>